<dbReference type="SMART" id="SM00470">
    <property type="entry name" value="ParB"/>
    <property type="match status" value="1"/>
</dbReference>
<evidence type="ECO:0000313" key="6">
    <source>
        <dbReference type="Proteomes" id="UP000265325"/>
    </source>
</evidence>
<comment type="caution">
    <text evidence="5">The sequence shown here is derived from an EMBL/GenBank/DDBJ whole genome shotgun (WGS) entry which is preliminary data.</text>
</comment>
<protein>
    <recommendedName>
        <fullName evidence="4">ParB-like N-terminal domain-containing protein</fullName>
    </recommendedName>
</protein>
<accession>A0A2P2GKQ6</accession>
<dbReference type="InterPro" id="IPR041468">
    <property type="entry name" value="HTH_ParB/Spo0J"/>
</dbReference>
<dbReference type="SUPFAM" id="SSF110849">
    <property type="entry name" value="ParB/Sulfiredoxin"/>
    <property type="match status" value="1"/>
</dbReference>
<dbReference type="Proteomes" id="UP000265325">
    <property type="component" value="Unassembled WGS sequence"/>
</dbReference>
<evidence type="ECO:0000313" key="5">
    <source>
        <dbReference type="EMBL" id="KKZ72090.1"/>
    </source>
</evidence>
<keyword evidence="6" id="KW-1185">Reference proteome</keyword>
<dbReference type="Pfam" id="PF17762">
    <property type="entry name" value="HTH_ParB"/>
    <property type="match status" value="1"/>
</dbReference>
<dbReference type="GO" id="GO:0045881">
    <property type="term" value="P:positive regulation of sporulation resulting in formation of a cellular spore"/>
    <property type="evidence" value="ECO:0007669"/>
    <property type="project" value="TreeGrafter"/>
</dbReference>
<evidence type="ECO:0000256" key="3">
    <source>
        <dbReference type="SAM" id="MobiDB-lite"/>
    </source>
</evidence>
<dbReference type="EMBL" id="LAQS01000030">
    <property type="protein sequence ID" value="KKZ72090.1"/>
    <property type="molecule type" value="Genomic_DNA"/>
</dbReference>
<dbReference type="InterPro" id="IPR003115">
    <property type="entry name" value="ParB_N"/>
</dbReference>
<reference evidence="5 6" key="1">
    <citation type="submission" date="2015-05" db="EMBL/GenBank/DDBJ databases">
        <title>Draft Genome assembly of Streptomyces showdoensis.</title>
        <authorList>
            <person name="Thapa K.K."/>
            <person name="Metsa-Ketela M."/>
        </authorList>
    </citation>
    <scope>NUCLEOTIDE SEQUENCE [LARGE SCALE GENOMIC DNA]</scope>
    <source>
        <strain evidence="5 6">ATCC 15227</strain>
    </source>
</reference>
<feature type="compositionally biased region" description="Basic and acidic residues" evidence="3">
    <location>
        <begin position="309"/>
        <end position="320"/>
    </location>
</feature>
<dbReference type="GO" id="GO:0007059">
    <property type="term" value="P:chromosome segregation"/>
    <property type="evidence" value="ECO:0007669"/>
    <property type="project" value="UniProtKB-KW"/>
</dbReference>
<feature type="region of interest" description="Disordered" evidence="3">
    <location>
        <begin position="228"/>
        <end position="250"/>
    </location>
</feature>
<dbReference type="PANTHER" id="PTHR33375">
    <property type="entry name" value="CHROMOSOME-PARTITIONING PROTEIN PARB-RELATED"/>
    <property type="match status" value="1"/>
</dbReference>
<dbReference type="InterPro" id="IPR036086">
    <property type="entry name" value="ParB/Sulfiredoxin_sf"/>
</dbReference>
<dbReference type="NCBIfam" id="TIGR00180">
    <property type="entry name" value="parB_part"/>
    <property type="match status" value="1"/>
</dbReference>
<dbReference type="GO" id="GO:0003677">
    <property type="term" value="F:DNA binding"/>
    <property type="evidence" value="ECO:0007669"/>
    <property type="project" value="InterPro"/>
</dbReference>
<organism evidence="5 6">
    <name type="scientific">Streptomyces showdoensis</name>
    <dbReference type="NCBI Taxonomy" id="68268"/>
    <lineage>
        <taxon>Bacteria</taxon>
        <taxon>Bacillati</taxon>
        <taxon>Actinomycetota</taxon>
        <taxon>Actinomycetes</taxon>
        <taxon>Kitasatosporales</taxon>
        <taxon>Streptomycetaceae</taxon>
        <taxon>Streptomyces</taxon>
    </lineage>
</organism>
<evidence type="ECO:0000256" key="2">
    <source>
        <dbReference type="ARBA" id="ARBA00022829"/>
    </source>
</evidence>
<feature type="compositionally biased region" description="Polar residues" evidence="3">
    <location>
        <begin position="235"/>
        <end position="248"/>
    </location>
</feature>
<dbReference type="PANTHER" id="PTHR33375:SF1">
    <property type="entry name" value="CHROMOSOME-PARTITIONING PROTEIN PARB-RELATED"/>
    <property type="match status" value="1"/>
</dbReference>
<gene>
    <name evidence="5" type="ORF">VO63_20140</name>
</gene>
<evidence type="ECO:0000256" key="1">
    <source>
        <dbReference type="ARBA" id="ARBA00006295"/>
    </source>
</evidence>
<keyword evidence="2" id="KW-0159">Chromosome partition</keyword>
<dbReference type="GO" id="GO:0005694">
    <property type="term" value="C:chromosome"/>
    <property type="evidence" value="ECO:0007669"/>
    <property type="project" value="TreeGrafter"/>
</dbReference>
<dbReference type="SUPFAM" id="SSF109709">
    <property type="entry name" value="KorB DNA-binding domain-like"/>
    <property type="match status" value="1"/>
</dbReference>
<evidence type="ECO:0000259" key="4">
    <source>
        <dbReference type="SMART" id="SM00470"/>
    </source>
</evidence>
<feature type="domain" description="ParB-like N-terminal" evidence="4">
    <location>
        <begin position="13"/>
        <end position="120"/>
    </location>
</feature>
<dbReference type="AlphaFoldDB" id="A0A2P2GKQ6"/>
<proteinExistence type="inferred from homology"/>
<feature type="region of interest" description="Disordered" evidence="3">
    <location>
        <begin position="262"/>
        <end position="320"/>
    </location>
</feature>
<name>A0A2P2GKQ6_STREW</name>
<comment type="similarity">
    <text evidence="1">Belongs to the ParB family.</text>
</comment>
<dbReference type="Pfam" id="PF02195">
    <property type="entry name" value="ParB_N"/>
    <property type="match status" value="1"/>
</dbReference>
<dbReference type="Gene3D" id="1.10.10.2830">
    <property type="match status" value="1"/>
</dbReference>
<dbReference type="InterPro" id="IPR050336">
    <property type="entry name" value="Chromosome_partition/occlusion"/>
</dbReference>
<sequence length="454" mass="49715">MSDVPLRPTALPRKAATNSIIANPRNLRDGDLWENEKQMQDMVHSIRTVGLIQPLVVCTREGYLKAHPADEELVAAADFVILAGHRRHAACLEAPLDTVRIEVNDDQIPNMDLLMLEENLKRKELTVLQEAEGYRRIEAKGDSHATIAAKVGKSKSTITKRLAMLRLPDEAKRALLDKTLTIDNAYNLYTALGREEGGSLHLLLTANEILRSDRTQTAMDAVNRVLAGSARTEAEPSSATPSNTRQQTAPAAVAVLAEPVQGPTGVSQDDASVPHARTEPVLPEPESGSEDSEARELVPAAEAPPAGQPEHDGSPAEEVNEVRQHALAAARRNEYCKEHVAAYTNPVVDSHSSRVAEMAVRQASPAAIARAHKWLKEHDADAAGVGETSYRDMVLMLGEPALSRFAYAVALGEAENRASDRRRRIWDSRDVAYLQHLVDVGYEPTSWEKQHLSR</sequence>
<dbReference type="Gene3D" id="3.90.1530.30">
    <property type="match status" value="1"/>
</dbReference>
<dbReference type="InterPro" id="IPR004437">
    <property type="entry name" value="ParB/RepB/Spo0J"/>
</dbReference>